<keyword evidence="2" id="KW-1185">Reference proteome</keyword>
<dbReference type="EMBL" id="CP021416">
    <property type="protein sequence ID" value="ARU48482.1"/>
    <property type="molecule type" value="Genomic_DNA"/>
</dbReference>
<name>A0A1Y0HK92_9BACT</name>
<reference evidence="2" key="1">
    <citation type="submission" date="2017-05" db="EMBL/GenBank/DDBJ databases">
        <title>Dechlorination kinetics govern the competition between two new strains of the genus Sulfurospirillum.</title>
        <authorList>
            <person name="Buttet G.F."/>
            <person name="Murray A.M."/>
            <person name="Goris T."/>
            <person name="Burion M."/>
            <person name="Lin B."/>
            <person name="Rolle M."/>
            <person name="Maillard J."/>
        </authorList>
    </citation>
    <scope>NUCLEOTIDE SEQUENCE [LARGE SCALE GENOMIC DNA]</scope>
    <source>
        <strain evidence="2">SL2-1</strain>
    </source>
</reference>
<evidence type="ECO:0000313" key="2">
    <source>
        <dbReference type="Proteomes" id="UP000196005"/>
    </source>
</evidence>
<accession>A0A1Y0HK92</accession>
<evidence type="ECO:0008006" key="3">
    <source>
        <dbReference type="Google" id="ProtNLM"/>
    </source>
</evidence>
<dbReference type="RefSeq" id="WP_087438431.1">
    <property type="nucleotide sequence ID" value="NZ_CP021416.1"/>
</dbReference>
<dbReference type="KEGG" id="suls:Sdiek1_1318"/>
<dbReference type="OrthoDB" id="9814045at2"/>
<dbReference type="Proteomes" id="UP000196005">
    <property type="component" value="Chromosome"/>
</dbReference>
<proteinExistence type="predicted"/>
<organism evidence="1 2">
    <name type="scientific">Sulfurospirillum diekertiae</name>
    <dbReference type="NCBI Taxonomy" id="1854492"/>
    <lineage>
        <taxon>Bacteria</taxon>
        <taxon>Pseudomonadati</taxon>
        <taxon>Campylobacterota</taxon>
        <taxon>Epsilonproteobacteria</taxon>
        <taxon>Campylobacterales</taxon>
        <taxon>Sulfurospirillaceae</taxon>
        <taxon>Sulfurospirillum</taxon>
    </lineage>
</organism>
<dbReference type="AlphaFoldDB" id="A0A1Y0HK92"/>
<sequence length="90" mass="10821">MKKKIVWDEAKNQLLKEQRGICFEEILQVIEEGGILNIYKHPNTEKYPNQKMVEVLFNKYVWVIPFVENEDEIFFKTAFPSRKAMKKIKE</sequence>
<evidence type="ECO:0000313" key="1">
    <source>
        <dbReference type="EMBL" id="ARU48482.1"/>
    </source>
</evidence>
<protein>
    <recommendedName>
        <fullName evidence="3">Toxin</fullName>
    </recommendedName>
</protein>
<gene>
    <name evidence="1" type="ORF">Sdiek1_1318</name>
</gene>